<dbReference type="InterPro" id="IPR035923">
    <property type="entry name" value="TT1751-like_sf"/>
</dbReference>
<dbReference type="GeneID" id="36836169"/>
<organism evidence="2 3">
    <name type="scientific">Metallosphaera hakonensis JCM 8857 = DSM 7519</name>
    <dbReference type="NCBI Taxonomy" id="1293036"/>
    <lineage>
        <taxon>Archaea</taxon>
        <taxon>Thermoproteota</taxon>
        <taxon>Thermoprotei</taxon>
        <taxon>Sulfolobales</taxon>
        <taxon>Sulfolobaceae</taxon>
        <taxon>Metallosphaera</taxon>
    </lineage>
</organism>
<reference evidence="2 3" key="1">
    <citation type="submission" date="2018-05" db="EMBL/GenBank/DDBJ databases">
        <title>Complete Genome Sequences of Extremely Thermoacidophilic, Metal-Mobilizing Type-Strain Members of the Archaeal Family Sulfolobaceae: Acidianus brierleyi DSM-1651T, Acidianus sulfidivorans DSM-18786T, Metallosphaera hakonensis DSM-7519T, and Metallosphaera prunae DSM-10039T.</title>
        <authorList>
            <person name="Counts J.A."/>
            <person name="Kelly R.M."/>
        </authorList>
    </citation>
    <scope>NUCLEOTIDE SEQUENCE [LARGE SCALE GENOMIC DNA]</scope>
    <source>
        <strain evidence="2 3">HO1-1</strain>
    </source>
</reference>
<name>A0A2U9IWL8_9CREN</name>
<dbReference type="Pfam" id="PF03625">
    <property type="entry name" value="DUF302"/>
    <property type="match status" value="1"/>
</dbReference>
<gene>
    <name evidence="2" type="ORF">DFR87_12460</name>
</gene>
<evidence type="ECO:0000259" key="1">
    <source>
        <dbReference type="Pfam" id="PF03625"/>
    </source>
</evidence>
<protein>
    <submittedName>
        <fullName evidence="2">DUF302 domain-containing protein</fullName>
    </submittedName>
</protein>
<feature type="domain" description="DUF302" evidence="1">
    <location>
        <begin position="32"/>
        <end position="91"/>
    </location>
</feature>
<dbReference type="PANTHER" id="PTHR38342:SF2">
    <property type="entry name" value="INNER MEMBRANE OR EXPORTED"/>
    <property type="match status" value="1"/>
</dbReference>
<dbReference type="RefSeq" id="WP_054837025.1">
    <property type="nucleotide sequence ID" value="NZ_BBBA01000020.1"/>
</dbReference>
<dbReference type="STRING" id="1293036.GCA_001315825_02273"/>
<reference evidence="3" key="2">
    <citation type="submission" date="2020-03" db="EMBL/GenBank/DDBJ databases">
        <title>Complete Genome Sequences of Extremely Thermoacidophilic, Metal-Mobilizing Type-Strain Members of the Archaeal Family Sulfolobaceae: Acidianus brierleyi DSM-1651T, Acidianus sulfidivorans DSM-18786T, Metallosphaera hakonensis DSM-7519T, and Metallosphaera prunae DSM-10039T.</title>
        <authorList>
            <person name="Counts J.A."/>
            <person name="Kelly R.M."/>
        </authorList>
    </citation>
    <scope>NUCLEOTIDE SEQUENCE [LARGE SCALE GENOMIC DNA]</scope>
    <source>
        <strain evidence="3">HO1-1</strain>
    </source>
</reference>
<sequence>MIKQEFSIPMDELLMRIREKIKGLDAEIFAEIDHSQNAERVGMSLEPTKVLIFGNPKVGTILMQEKREIAYELPLRLAIWSSGEKTYVAYELPSEIASRYGITNRDVLRKMDSFMENVLKL</sequence>
<evidence type="ECO:0000313" key="3">
    <source>
        <dbReference type="Proteomes" id="UP000247586"/>
    </source>
</evidence>
<dbReference type="InterPro" id="IPR005180">
    <property type="entry name" value="DUF302"/>
</dbReference>
<dbReference type="EMBL" id="CP029287">
    <property type="protein sequence ID" value="AWS00353.1"/>
    <property type="molecule type" value="Genomic_DNA"/>
</dbReference>
<dbReference type="PANTHER" id="PTHR38342">
    <property type="entry name" value="SLR5037 PROTEIN"/>
    <property type="match status" value="1"/>
</dbReference>
<accession>A0A2U9IWL8</accession>
<dbReference type="OrthoDB" id="157520at2157"/>
<proteinExistence type="predicted"/>
<evidence type="ECO:0000313" key="2">
    <source>
        <dbReference type="EMBL" id="AWS00353.1"/>
    </source>
</evidence>
<dbReference type="AlphaFoldDB" id="A0A2U9IWL8"/>
<dbReference type="CDD" id="cd14797">
    <property type="entry name" value="DUF302"/>
    <property type="match status" value="1"/>
</dbReference>
<dbReference type="SUPFAM" id="SSF103247">
    <property type="entry name" value="TT1751-like"/>
    <property type="match status" value="1"/>
</dbReference>
<keyword evidence="3" id="KW-1185">Reference proteome</keyword>
<reference evidence="3" key="3">
    <citation type="submission" date="2020-03" db="EMBL/GenBank/DDBJ databases">
        <title>Sequencing and Assembly of Multiple Reported Metal-Biooxidizing Members of the Extremely Thermoacidophilic Archaeal Family Sulfolobaceae.</title>
        <authorList>
            <person name="Counts J.A."/>
            <person name="Kelly R.M."/>
        </authorList>
    </citation>
    <scope>NUCLEOTIDE SEQUENCE [LARGE SCALE GENOMIC DNA]</scope>
    <source>
        <strain evidence="3">HO1-1</strain>
    </source>
</reference>
<dbReference type="Proteomes" id="UP000247586">
    <property type="component" value="Chromosome"/>
</dbReference>
<dbReference type="Gene3D" id="3.30.310.70">
    <property type="entry name" value="TT1751-like domain"/>
    <property type="match status" value="1"/>
</dbReference>
<dbReference type="KEGG" id="mhk:DFR87_12460"/>